<evidence type="ECO:0000259" key="7">
    <source>
        <dbReference type="Pfam" id="PF08546"/>
    </source>
</evidence>
<keyword evidence="2 4" id="KW-0521">NADP</keyword>
<evidence type="ECO:0000313" key="8">
    <source>
        <dbReference type="EMBL" id="GAA2503623.1"/>
    </source>
</evidence>
<dbReference type="InterPro" id="IPR008927">
    <property type="entry name" value="6-PGluconate_DH-like_C_sf"/>
</dbReference>
<dbReference type="EMBL" id="BAAATA010000034">
    <property type="protein sequence ID" value="GAA2503623.1"/>
    <property type="molecule type" value="Genomic_DNA"/>
</dbReference>
<comment type="similarity">
    <text evidence="1 4">Belongs to the ketopantoate reductase family.</text>
</comment>
<dbReference type="InterPro" id="IPR003710">
    <property type="entry name" value="ApbA"/>
</dbReference>
<dbReference type="InterPro" id="IPR051402">
    <property type="entry name" value="KPR-Related"/>
</dbReference>
<proteinExistence type="inferred from homology"/>
<comment type="pathway">
    <text evidence="4">Cofactor biosynthesis; (R)-pantothenate biosynthesis; (R)-pantoate from 3-methyl-2-oxobutanoate: step 2/2.</text>
</comment>
<comment type="caution">
    <text evidence="8">The sequence shown here is derived from an EMBL/GenBank/DDBJ whole genome shotgun (WGS) entry which is preliminary data.</text>
</comment>
<comment type="function">
    <text evidence="4">Catalyzes the NADPH-dependent reduction of ketopantoate into pantoic acid.</text>
</comment>
<evidence type="ECO:0000259" key="6">
    <source>
        <dbReference type="Pfam" id="PF02558"/>
    </source>
</evidence>
<keyword evidence="9" id="KW-1185">Reference proteome</keyword>
<evidence type="ECO:0000256" key="2">
    <source>
        <dbReference type="ARBA" id="ARBA00022857"/>
    </source>
</evidence>
<dbReference type="NCBIfam" id="TIGR00745">
    <property type="entry name" value="apbA_panE"/>
    <property type="match status" value="1"/>
</dbReference>
<dbReference type="SUPFAM" id="SSF51735">
    <property type="entry name" value="NAD(P)-binding Rossmann-fold domains"/>
    <property type="match status" value="1"/>
</dbReference>
<name>A0ABN3MLN3_9ACTN</name>
<dbReference type="InterPro" id="IPR013752">
    <property type="entry name" value="KPA_reductase"/>
</dbReference>
<reference evidence="8 9" key="1">
    <citation type="journal article" date="2019" name="Int. J. Syst. Evol. Microbiol.">
        <title>The Global Catalogue of Microorganisms (GCM) 10K type strain sequencing project: providing services to taxonomists for standard genome sequencing and annotation.</title>
        <authorList>
            <consortium name="The Broad Institute Genomics Platform"/>
            <consortium name="The Broad Institute Genome Sequencing Center for Infectious Disease"/>
            <person name="Wu L."/>
            <person name="Ma J."/>
        </authorList>
    </citation>
    <scope>NUCLEOTIDE SEQUENCE [LARGE SCALE GENOMIC DNA]</scope>
    <source>
        <strain evidence="8 9">JCM 6307</strain>
    </source>
</reference>
<dbReference type="Pfam" id="PF02558">
    <property type="entry name" value="ApbA"/>
    <property type="match status" value="1"/>
</dbReference>
<feature type="domain" description="Ketopantoate reductase C-terminal" evidence="7">
    <location>
        <begin position="201"/>
        <end position="312"/>
    </location>
</feature>
<feature type="domain" description="Ketopantoate reductase N-terminal" evidence="6">
    <location>
        <begin position="28"/>
        <end position="164"/>
    </location>
</feature>
<gene>
    <name evidence="8" type="ORF">GCM10010406_45230</name>
</gene>
<dbReference type="Pfam" id="PF08546">
    <property type="entry name" value="ApbA_C"/>
    <property type="match status" value="1"/>
</dbReference>
<feature type="region of interest" description="Disordered" evidence="5">
    <location>
        <begin position="1"/>
        <end position="26"/>
    </location>
</feature>
<dbReference type="Gene3D" id="3.40.50.720">
    <property type="entry name" value="NAD(P)-binding Rossmann-like Domain"/>
    <property type="match status" value="1"/>
</dbReference>
<dbReference type="InterPro" id="IPR013332">
    <property type="entry name" value="KPR_N"/>
</dbReference>
<evidence type="ECO:0000256" key="4">
    <source>
        <dbReference type="RuleBase" id="RU362068"/>
    </source>
</evidence>
<dbReference type="SUPFAM" id="SSF48179">
    <property type="entry name" value="6-phosphogluconate dehydrogenase C-terminal domain-like"/>
    <property type="match status" value="1"/>
</dbReference>
<dbReference type="PANTHER" id="PTHR21708:SF26">
    <property type="entry name" value="2-DEHYDROPANTOATE 2-REDUCTASE"/>
    <property type="match status" value="1"/>
</dbReference>
<dbReference type="RefSeq" id="WP_385452816.1">
    <property type="nucleotide sequence ID" value="NZ_BAAATA010000034.1"/>
</dbReference>
<evidence type="ECO:0000313" key="9">
    <source>
        <dbReference type="Proteomes" id="UP001501358"/>
    </source>
</evidence>
<dbReference type="PANTHER" id="PTHR21708">
    <property type="entry name" value="PROBABLE 2-DEHYDROPANTOATE 2-REDUCTASE"/>
    <property type="match status" value="1"/>
</dbReference>
<feature type="compositionally biased region" description="Basic and acidic residues" evidence="5">
    <location>
        <begin position="1"/>
        <end position="11"/>
    </location>
</feature>
<dbReference type="Gene3D" id="1.10.1040.10">
    <property type="entry name" value="N-(1-d-carboxylethyl)-l-norvaline Dehydrogenase, domain 2"/>
    <property type="match status" value="1"/>
</dbReference>
<dbReference type="EC" id="1.1.1.169" evidence="4"/>
<keyword evidence="4" id="KW-0566">Pantothenate biosynthesis</keyword>
<evidence type="ECO:0000256" key="5">
    <source>
        <dbReference type="SAM" id="MobiDB-lite"/>
    </source>
</evidence>
<comment type="catalytic activity">
    <reaction evidence="4">
        <text>(R)-pantoate + NADP(+) = 2-dehydropantoate + NADPH + H(+)</text>
        <dbReference type="Rhea" id="RHEA:16233"/>
        <dbReference type="ChEBI" id="CHEBI:11561"/>
        <dbReference type="ChEBI" id="CHEBI:15378"/>
        <dbReference type="ChEBI" id="CHEBI:15980"/>
        <dbReference type="ChEBI" id="CHEBI:57783"/>
        <dbReference type="ChEBI" id="CHEBI:58349"/>
        <dbReference type="EC" id="1.1.1.169"/>
    </reaction>
</comment>
<feature type="compositionally biased region" description="Low complexity" evidence="5">
    <location>
        <begin position="14"/>
        <end position="26"/>
    </location>
</feature>
<dbReference type="InterPro" id="IPR036291">
    <property type="entry name" value="NAD(P)-bd_dom_sf"/>
</dbReference>
<keyword evidence="3 4" id="KW-0560">Oxidoreductase</keyword>
<evidence type="ECO:0000256" key="3">
    <source>
        <dbReference type="ARBA" id="ARBA00023002"/>
    </source>
</evidence>
<protein>
    <recommendedName>
        <fullName evidence="4">2-dehydropantoate 2-reductase</fullName>
        <ecNumber evidence="4">1.1.1.169</ecNumber>
    </recommendedName>
    <alternativeName>
        <fullName evidence="4">Ketopantoate reductase</fullName>
    </alternativeName>
</protein>
<organism evidence="8 9">
    <name type="scientific">Streptomyces thermolineatus</name>
    <dbReference type="NCBI Taxonomy" id="44033"/>
    <lineage>
        <taxon>Bacteria</taxon>
        <taxon>Bacillati</taxon>
        <taxon>Actinomycetota</taxon>
        <taxon>Actinomycetes</taxon>
        <taxon>Kitasatosporales</taxon>
        <taxon>Streptomycetaceae</taxon>
        <taxon>Streptomyces</taxon>
    </lineage>
</organism>
<evidence type="ECO:0000256" key="1">
    <source>
        <dbReference type="ARBA" id="ARBA00007870"/>
    </source>
</evidence>
<dbReference type="Proteomes" id="UP001501358">
    <property type="component" value="Unassembled WGS sequence"/>
</dbReference>
<accession>A0ABN3MLN3</accession>
<sequence length="323" mass="33996">MHPEHSEHSDEPDTGTSTVSVPSSPRTVAVLGPGGVGGLLAALLSRAGHRVVCIAGEETAHVLRHKGIRVDSGQHGSFTAEVEADTALREPVDLCLVAVKHTALDTALDRVPPRHVEDGLLLPLLNGVEHPALLRARYGAPQVVPAVIRVESTRTAPGVIEHGTPFTEIDLAGPQDRLDPLAALFTAAGVDTRIMADENAVLWAKLAFLAPFALLTTRYRTPVGSVRTGHREELEALVEEITAVSRACGGPGDAAHILARYDAFPAGTKSSMLRDAEAGRPLELDAIGGALLRAAERHGVRVPLTARLVAELERDAEGSGRAG</sequence>
<dbReference type="InterPro" id="IPR013328">
    <property type="entry name" value="6PGD_dom2"/>
</dbReference>